<comment type="caution">
    <text evidence="1">The sequence shown here is derived from an EMBL/GenBank/DDBJ whole genome shotgun (WGS) entry which is preliminary data.</text>
</comment>
<dbReference type="EMBL" id="VISQ01000001">
    <property type="protein sequence ID" value="TVZ72201.1"/>
    <property type="molecule type" value="Genomic_DNA"/>
</dbReference>
<accession>A0A542BNY8</accession>
<protein>
    <submittedName>
        <fullName evidence="1">Uncharacterized protein</fullName>
    </submittedName>
</protein>
<proteinExistence type="predicted"/>
<name>A0A542BNY8_SERFO</name>
<gene>
    <name evidence="1" type="ORF">FHU10_4870</name>
</gene>
<sequence length="93" mass="10597">MIKCFPKDISCDAEYLQFLKSHKTYYVLNYGSPRYEPFIKIHRAECAYINGEIYSPHTGAGYTKVCANTIGELEQWCEANGLSKATECKKCLT</sequence>
<dbReference type="AlphaFoldDB" id="A0A542BNY8"/>
<evidence type="ECO:0000313" key="1">
    <source>
        <dbReference type="EMBL" id="TVZ72201.1"/>
    </source>
</evidence>
<reference evidence="1" key="1">
    <citation type="submission" date="2019-06" db="EMBL/GenBank/DDBJ databases">
        <authorList>
            <person name="Deangelis K."/>
            <person name="Huntemann M."/>
            <person name="Clum A."/>
            <person name="Pillay M."/>
            <person name="Palaniappan K."/>
            <person name="Varghese N."/>
            <person name="Mikhailova N."/>
            <person name="Stamatis D."/>
            <person name="Reddy T."/>
            <person name="Daum C."/>
            <person name="Shapiro N."/>
            <person name="Ivanova N."/>
            <person name="Kyrpides N."/>
            <person name="Woyke T."/>
        </authorList>
    </citation>
    <scope>NUCLEOTIDE SEQUENCE [LARGE SCALE GENOMIC DNA]</scope>
    <source>
        <strain evidence="1">128R</strain>
    </source>
</reference>
<reference evidence="1" key="2">
    <citation type="submission" date="2019-08" db="EMBL/GenBank/DDBJ databases">
        <title>Investigation of anaerobic lignin degradation for improved lignocellulosic biofuels.</title>
        <authorList>
            <person name="Deangelis K.PhD."/>
        </authorList>
    </citation>
    <scope>NUCLEOTIDE SEQUENCE [LARGE SCALE GENOMIC DNA]</scope>
    <source>
        <strain evidence="1">128R</strain>
    </source>
</reference>
<organism evidence="1">
    <name type="scientific">Serratia fonticola</name>
    <dbReference type="NCBI Taxonomy" id="47917"/>
    <lineage>
        <taxon>Bacteria</taxon>
        <taxon>Pseudomonadati</taxon>
        <taxon>Pseudomonadota</taxon>
        <taxon>Gammaproteobacteria</taxon>
        <taxon>Enterobacterales</taxon>
        <taxon>Yersiniaceae</taxon>
        <taxon>Serratia</taxon>
    </lineage>
</organism>